<dbReference type="InterPro" id="IPR049470">
    <property type="entry name" value="TRM61_C"/>
</dbReference>
<dbReference type="InterPro" id="IPR014816">
    <property type="entry name" value="tRNA_MeTrfase_Gcd14"/>
</dbReference>
<evidence type="ECO:0000256" key="11">
    <source>
        <dbReference type="SAM" id="MobiDB-lite"/>
    </source>
</evidence>
<comment type="catalytic activity">
    <reaction evidence="9">
        <text>adenosine(58) in tRNA + S-adenosyl-L-methionine = N(1)-methyladenosine(58) in tRNA + S-adenosyl-L-homocysteine + H(+)</text>
        <dbReference type="Rhea" id="RHEA:43152"/>
        <dbReference type="Rhea" id="RHEA-COMP:10365"/>
        <dbReference type="Rhea" id="RHEA-COMP:10366"/>
        <dbReference type="ChEBI" id="CHEBI:15378"/>
        <dbReference type="ChEBI" id="CHEBI:57856"/>
        <dbReference type="ChEBI" id="CHEBI:59789"/>
        <dbReference type="ChEBI" id="CHEBI:74411"/>
        <dbReference type="ChEBI" id="CHEBI:74491"/>
        <dbReference type="EC" id="2.1.1.220"/>
    </reaction>
</comment>
<dbReference type="Gene3D" id="3.10.330.20">
    <property type="match status" value="1"/>
</dbReference>
<evidence type="ECO:0000313" key="13">
    <source>
        <dbReference type="EMBL" id="KAL3230741.1"/>
    </source>
</evidence>
<feature type="compositionally biased region" description="Basic and acidic residues" evidence="11">
    <location>
        <begin position="292"/>
        <end position="321"/>
    </location>
</feature>
<keyword evidence="7 9" id="KW-0819">tRNA processing</keyword>
<evidence type="ECO:0000256" key="8">
    <source>
        <dbReference type="ARBA" id="ARBA00023242"/>
    </source>
</evidence>
<evidence type="ECO:0000256" key="5">
    <source>
        <dbReference type="ARBA" id="ARBA00022679"/>
    </source>
</evidence>
<keyword evidence="10" id="KW-0175">Coiled coil</keyword>
<dbReference type="Gene3D" id="3.40.50.150">
    <property type="entry name" value="Vaccinia Virus protein VP39"/>
    <property type="match status" value="1"/>
</dbReference>
<keyword evidence="4 9" id="KW-0489">Methyltransferase</keyword>
<gene>
    <name evidence="13" type="ORF">RNJ44_01190</name>
</gene>
<evidence type="ECO:0000256" key="6">
    <source>
        <dbReference type="ARBA" id="ARBA00022691"/>
    </source>
</evidence>
<evidence type="ECO:0000256" key="7">
    <source>
        <dbReference type="ARBA" id="ARBA00022694"/>
    </source>
</evidence>
<keyword evidence="14" id="KW-1185">Reference proteome</keyword>
<dbReference type="Proteomes" id="UP001623330">
    <property type="component" value="Unassembled WGS sequence"/>
</dbReference>
<evidence type="ECO:0000256" key="2">
    <source>
        <dbReference type="ARBA" id="ARBA00012796"/>
    </source>
</evidence>
<keyword evidence="8 9" id="KW-0539">Nucleus</keyword>
<evidence type="ECO:0000313" key="14">
    <source>
        <dbReference type="Proteomes" id="UP001623330"/>
    </source>
</evidence>
<organism evidence="13 14">
    <name type="scientific">Nakaseomyces bracarensis</name>
    <dbReference type="NCBI Taxonomy" id="273131"/>
    <lineage>
        <taxon>Eukaryota</taxon>
        <taxon>Fungi</taxon>
        <taxon>Dikarya</taxon>
        <taxon>Ascomycota</taxon>
        <taxon>Saccharomycotina</taxon>
        <taxon>Saccharomycetes</taxon>
        <taxon>Saccharomycetales</taxon>
        <taxon>Saccharomycetaceae</taxon>
        <taxon>Nakaseomyces</taxon>
    </lineage>
</organism>
<comment type="caution">
    <text evidence="13">The sequence shown here is derived from an EMBL/GenBank/DDBJ whole genome shotgun (WGS) entry which is preliminary data.</text>
</comment>
<dbReference type="PANTHER" id="PTHR12133">
    <property type="entry name" value="TRNA (ADENINE(58)-N(1))-METHYLTRANSFERASE"/>
    <property type="match status" value="1"/>
</dbReference>
<accession>A0ABR4NR58</accession>
<keyword evidence="6 9" id="KW-0949">S-adenosyl-L-methionine</keyword>
<evidence type="ECO:0000259" key="12">
    <source>
        <dbReference type="Pfam" id="PF08704"/>
    </source>
</evidence>
<protein>
    <recommendedName>
        <fullName evidence="3 9">tRNA (adenine(58)-N(1))-methyltransferase catalytic subunit TRM61</fullName>
        <ecNumber evidence="2 9">2.1.1.220</ecNumber>
    </recommendedName>
</protein>
<keyword evidence="5 9" id="KW-0808">Transferase</keyword>
<evidence type="ECO:0000256" key="9">
    <source>
        <dbReference type="PIRNR" id="PIRNR017269"/>
    </source>
</evidence>
<feature type="region of interest" description="Disordered" evidence="11">
    <location>
        <begin position="292"/>
        <end position="330"/>
    </location>
</feature>
<dbReference type="SUPFAM" id="SSF53335">
    <property type="entry name" value="S-adenosyl-L-methionine-dependent methyltransferases"/>
    <property type="match status" value="1"/>
</dbReference>
<dbReference type="EMBL" id="JBEVYD010000009">
    <property type="protein sequence ID" value="KAL3230741.1"/>
    <property type="molecule type" value="Genomic_DNA"/>
</dbReference>
<evidence type="ECO:0000256" key="4">
    <source>
        <dbReference type="ARBA" id="ARBA00022603"/>
    </source>
</evidence>
<comment type="subcellular location">
    <subcellularLocation>
        <location evidence="1 9">Nucleus</location>
    </subcellularLocation>
</comment>
<dbReference type="Pfam" id="PF08704">
    <property type="entry name" value="GCD14"/>
    <property type="match status" value="1"/>
</dbReference>
<dbReference type="EC" id="2.1.1.220" evidence="2 9"/>
<feature type="coiled-coil region" evidence="10">
    <location>
        <begin position="264"/>
        <end position="291"/>
    </location>
</feature>
<evidence type="ECO:0000256" key="10">
    <source>
        <dbReference type="SAM" id="Coils"/>
    </source>
</evidence>
<comment type="similarity">
    <text evidence="9">Belongs to the class I-like SAM-binding methyltransferase superfamily. TRM61 family.</text>
</comment>
<dbReference type="PROSITE" id="PS51620">
    <property type="entry name" value="SAM_TRM61"/>
    <property type="match status" value="1"/>
</dbReference>
<reference evidence="13 14" key="1">
    <citation type="submission" date="2024-05" db="EMBL/GenBank/DDBJ databases">
        <title>Long read based assembly of the Candida bracarensis genome reveals expanded adhesin content.</title>
        <authorList>
            <person name="Marcet-Houben M."/>
            <person name="Ksiezopolska E."/>
            <person name="Gabaldon T."/>
        </authorList>
    </citation>
    <scope>NUCLEOTIDE SEQUENCE [LARGE SCALE GENOMIC DNA]</scope>
    <source>
        <strain evidence="13 14">CBM6</strain>
    </source>
</reference>
<evidence type="ECO:0000256" key="1">
    <source>
        <dbReference type="ARBA" id="ARBA00004123"/>
    </source>
</evidence>
<dbReference type="InterPro" id="IPR029063">
    <property type="entry name" value="SAM-dependent_MTases_sf"/>
</dbReference>
<comment type="function">
    <text evidence="9">Catalytic subunit of tRNA (adenine-N(1)-)-methyltransferase, which catalyzes the formation of N(1)-methyladenine at position 58 (m1A58) in initiator methionyl-tRNA.</text>
</comment>
<name>A0ABR4NR58_9SACH</name>
<sequence>MPVEQFDKYKDLIEEGDLALIWISRDNIKPVRINSKETFNTRYGSFPHKSMVGKPYGSQIAIRTKTAKKFAFIHVMQPSPELWTLSLPHRTQIVYTPDSSYIMQRLNCGPSTRVIEAGTGSGSFSHAFARTVGRLYTFEFHQVRYEQASAEFKDHGLLDKNTVITHRDVCEDGFTIKKTDETSYEFEDGEEEVQLNANAIFLDLPAPWDAIPNIDSVITSDEKVGLCCFSPCIEQVDKTLEALEKHGWFDVEMVEIQGRQYESRRQMVRRLDDALERLSDIKKRKLEMVEKRRKTEEGIESGKVENEKQSNEPRKTIEKSKFNPFGKGSRIKEGDENFEWKEVTKIEPEIKSHTSYLTFAYKIKNKSKIEQNSD</sequence>
<dbReference type="PANTHER" id="PTHR12133:SF2">
    <property type="entry name" value="TRNA (ADENINE(58)-N(1))-METHYLTRANSFERASE CATALYTIC SUBUNIT TRMT61A"/>
    <property type="match status" value="1"/>
</dbReference>
<proteinExistence type="inferred from homology"/>
<feature type="domain" description="tRNA (adenine(58)-N(1))-methyltransferase catalytic subunit TRM61 C-terminal" evidence="12">
    <location>
        <begin position="72"/>
        <end position="361"/>
    </location>
</feature>
<dbReference type="PIRSF" id="PIRSF017269">
    <property type="entry name" value="GCD14"/>
    <property type="match status" value="1"/>
</dbReference>
<evidence type="ECO:0000256" key="3">
    <source>
        <dbReference type="ARBA" id="ARBA00015963"/>
    </source>
</evidence>